<evidence type="ECO:0000313" key="3">
    <source>
        <dbReference type="Proteomes" id="UP001501447"/>
    </source>
</evidence>
<dbReference type="Proteomes" id="UP001501447">
    <property type="component" value="Unassembled WGS sequence"/>
</dbReference>
<dbReference type="PANTHER" id="PTHR37017">
    <property type="entry name" value="AB HYDROLASE-1 DOMAIN-CONTAINING PROTEIN-RELATED"/>
    <property type="match status" value="1"/>
</dbReference>
<dbReference type="PANTHER" id="PTHR37017:SF11">
    <property type="entry name" value="ESTERASE_LIPASE_THIOESTERASE DOMAIN-CONTAINING PROTEIN"/>
    <property type="match status" value="1"/>
</dbReference>
<accession>A0ABN3Q6B9</accession>
<dbReference type="Gene3D" id="3.40.50.1820">
    <property type="entry name" value="alpha/beta hydrolase"/>
    <property type="match status" value="1"/>
</dbReference>
<dbReference type="Pfam" id="PF12697">
    <property type="entry name" value="Abhydrolase_6"/>
    <property type="match status" value="1"/>
</dbReference>
<feature type="domain" description="AB hydrolase-1" evidence="1">
    <location>
        <begin position="5"/>
        <end position="227"/>
    </location>
</feature>
<proteinExistence type="predicted"/>
<reference evidence="2 3" key="1">
    <citation type="journal article" date="2019" name="Int. J. Syst. Evol. Microbiol.">
        <title>The Global Catalogue of Microorganisms (GCM) 10K type strain sequencing project: providing services to taxonomists for standard genome sequencing and annotation.</title>
        <authorList>
            <consortium name="The Broad Institute Genomics Platform"/>
            <consortium name="The Broad Institute Genome Sequencing Center for Infectious Disease"/>
            <person name="Wu L."/>
            <person name="Ma J."/>
        </authorList>
    </citation>
    <scope>NUCLEOTIDE SEQUENCE [LARGE SCALE GENOMIC DNA]</scope>
    <source>
        <strain evidence="2 3">JCM 16373</strain>
    </source>
</reference>
<evidence type="ECO:0000313" key="2">
    <source>
        <dbReference type="EMBL" id="GAA2616406.1"/>
    </source>
</evidence>
<dbReference type="GO" id="GO:0016787">
    <property type="term" value="F:hydrolase activity"/>
    <property type="evidence" value="ECO:0007669"/>
    <property type="project" value="UniProtKB-KW"/>
</dbReference>
<dbReference type="SUPFAM" id="SSF53474">
    <property type="entry name" value="alpha/beta-Hydrolases"/>
    <property type="match status" value="1"/>
</dbReference>
<dbReference type="InterPro" id="IPR052897">
    <property type="entry name" value="Sec-Metab_Biosynth_Hydrolase"/>
</dbReference>
<organism evidence="2 3">
    <name type="scientific">Streptomyces axinellae</name>
    <dbReference type="NCBI Taxonomy" id="552788"/>
    <lineage>
        <taxon>Bacteria</taxon>
        <taxon>Bacillati</taxon>
        <taxon>Actinomycetota</taxon>
        <taxon>Actinomycetes</taxon>
        <taxon>Kitasatosporales</taxon>
        <taxon>Streptomycetaceae</taxon>
        <taxon>Streptomyces</taxon>
    </lineage>
</organism>
<sequence length="242" mass="26447">MTTYVLIHGAGHGGWCYQRVARRLAAEGHTVYSPTLTGLGDRSHLVSPDIDLDTHITEVANLLFHEDLTDVVLVGHSYGGTVVRGAADRAIGRVGKLVFLDAPDGRSQIEAFPVLLKEREKGRIIDGVELVLFPSEELVRFFGITDPEDIEWALPRLTPHPWKTLEQPLELHNEPALKAIPQYRIVSSASLGLGVHDGELLAASRAEGRFWEIDSGHDLMISEPDAVTGLLTEIAAAAVEVR</sequence>
<dbReference type="InterPro" id="IPR000073">
    <property type="entry name" value="AB_hydrolase_1"/>
</dbReference>
<evidence type="ECO:0000259" key="1">
    <source>
        <dbReference type="Pfam" id="PF12697"/>
    </source>
</evidence>
<dbReference type="EMBL" id="BAAARJ010000009">
    <property type="protein sequence ID" value="GAA2616406.1"/>
    <property type="molecule type" value="Genomic_DNA"/>
</dbReference>
<name>A0ABN3Q6B9_9ACTN</name>
<keyword evidence="2" id="KW-0378">Hydrolase</keyword>
<comment type="caution">
    <text evidence="2">The sequence shown here is derived from an EMBL/GenBank/DDBJ whole genome shotgun (WGS) entry which is preliminary data.</text>
</comment>
<dbReference type="RefSeq" id="WP_344566556.1">
    <property type="nucleotide sequence ID" value="NZ_BAAARJ010000009.1"/>
</dbReference>
<gene>
    <name evidence="2" type="ORF">GCM10009863_32670</name>
</gene>
<protein>
    <submittedName>
        <fullName evidence="2">Alpha/beta fold hydrolase</fullName>
    </submittedName>
</protein>
<keyword evidence="3" id="KW-1185">Reference proteome</keyword>
<dbReference type="InterPro" id="IPR029058">
    <property type="entry name" value="AB_hydrolase_fold"/>
</dbReference>